<organism evidence="1 2">
    <name type="scientific">Forsythia ovata</name>
    <dbReference type="NCBI Taxonomy" id="205694"/>
    <lineage>
        <taxon>Eukaryota</taxon>
        <taxon>Viridiplantae</taxon>
        <taxon>Streptophyta</taxon>
        <taxon>Embryophyta</taxon>
        <taxon>Tracheophyta</taxon>
        <taxon>Spermatophyta</taxon>
        <taxon>Magnoliopsida</taxon>
        <taxon>eudicotyledons</taxon>
        <taxon>Gunneridae</taxon>
        <taxon>Pentapetalae</taxon>
        <taxon>asterids</taxon>
        <taxon>lamiids</taxon>
        <taxon>Lamiales</taxon>
        <taxon>Oleaceae</taxon>
        <taxon>Forsythieae</taxon>
        <taxon>Forsythia</taxon>
    </lineage>
</organism>
<comment type="caution">
    <text evidence="1">The sequence shown here is derived from an EMBL/GenBank/DDBJ whole genome shotgun (WGS) entry which is preliminary data.</text>
</comment>
<gene>
    <name evidence="1" type="ORF">Fot_19254</name>
</gene>
<name>A0ABD1VM28_9LAMI</name>
<dbReference type="PANTHER" id="PTHR33070">
    <property type="entry name" value="OS06G0725500 PROTEIN"/>
    <property type="match status" value="1"/>
</dbReference>
<evidence type="ECO:0000313" key="1">
    <source>
        <dbReference type="EMBL" id="KAL2537863.1"/>
    </source>
</evidence>
<reference evidence="2" key="1">
    <citation type="submission" date="2024-07" db="EMBL/GenBank/DDBJ databases">
        <title>Two chromosome-level genome assemblies of Korean endemic species Abeliophyllum distichum and Forsythia ovata (Oleaceae).</title>
        <authorList>
            <person name="Jang H."/>
        </authorList>
    </citation>
    <scope>NUCLEOTIDE SEQUENCE [LARGE SCALE GENOMIC DNA]</scope>
</reference>
<dbReference type="InterPro" id="IPR004320">
    <property type="entry name" value="BPS1_pln"/>
</dbReference>
<keyword evidence="2" id="KW-1185">Reference proteome</keyword>
<evidence type="ECO:0000313" key="2">
    <source>
        <dbReference type="Proteomes" id="UP001604277"/>
    </source>
</evidence>
<accession>A0ABD1VM28</accession>
<dbReference type="PANTHER" id="PTHR33070:SF129">
    <property type="entry name" value="DUF241 DOMAIN PROTEIN"/>
    <property type="match status" value="1"/>
</dbReference>
<dbReference type="AlphaFoldDB" id="A0ABD1VM28"/>
<proteinExistence type="predicted"/>
<dbReference type="Proteomes" id="UP001604277">
    <property type="component" value="Unassembled WGS sequence"/>
</dbReference>
<dbReference type="EMBL" id="JBFOLJ010000005">
    <property type="protein sequence ID" value="KAL2537863.1"/>
    <property type="molecule type" value="Genomic_DNA"/>
</dbReference>
<protein>
    <submittedName>
        <fullName evidence="1">Uncharacterized protein</fullName>
    </submittedName>
</protein>
<dbReference type="Pfam" id="PF03087">
    <property type="entry name" value="BPS1"/>
    <property type="match status" value="1"/>
</dbReference>
<sequence length="115" mass="13099">MLKEVEFVTSEVLQSLLSYVVGAKESRWNLVSKLMQSKRVSSCQEDEADVNEFEKLDSSLLLLAGVKTNISGNHENLQNQLREMESGIQVIEEGLECLFKRLIKMRVSLLNIVNR</sequence>